<reference evidence="3" key="1">
    <citation type="submission" date="2025-08" db="UniProtKB">
        <authorList>
            <consortium name="RefSeq"/>
        </authorList>
    </citation>
    <scope>IDENTIFICATION</scope>
    <source>
        <tissue evidence="3">Young leaves</tissue>
    </source>
</reference>
<dbReference type="PANTHER" id="PTHR33592:SF3">
    <property type="entry name" value="TRANSMEMBRANE PROTEIN"/>
    <property type="match status" value="1"/>
</dbReference>
<feature type="chain" id="PRO_5026962196" evidence="1">
    <location>
        <begin position="27"/>
        <end position="109"/>
    </location>
</feature>
<sequence>MGMSKRVSLVFFVLMLTILLPNPMEAARVMSGHKWMKAKQDIAFVLPIQVLQRAPVPPSGRNPCSTIPGQSNGRCTLQTMNVAGGPGRFVQAPPAIHDPAPIASAAQSS</sequence>
<dbReference type="Proteomes" id="UP000504609">
    <property type="component" value="Unplaced"/>
</dbReference>
<dbReference type="KEGG" id="cmos:111437447"/>
<keyword evidence="1" id="KW-0732">Signal</keyword>
<evidence type="ECO:0000313" key="2">
    <source>
        <dbReference type="Proteomes" id="UP000504609"/>
    </source>
</evidence>
<protein>
    <submittedName>
        <fullName evidence="3">Uncharacterized protein LOC111437447</fullName>
    </submittedName>
</protein>
<dbReference type="GeneID" id="111437447"/>
<evidence type="ECO:0000256" key="1">
    <source>
        <dbReference type="SAM" id="SignalP"/>
    </source>
</evidence>
<proteinExistence type="predicted"/>
<keyword evidence="2" id="KW-1185">Reference proteome</keyword>
<dbReference type="RefSeq" id="XP_022931191.1">
    <property type="nucleotide sequence ID" value="XM_023075423.1"/>
</dbReference>
<accession>A0A6J1ET04</accession>
<dbReference type="AlphaFoldDB" id="A0A6J1ET04"/>
<feature type="signal peptide" evidence="1">
    <location>
        <begin position="1"/>
        <end position="26"/>
    </location>
</feature>
<name>A0A6J1ET04_CUCMO</name>
<evidence type="ECO:0000313" key="3">
    <source>
        <dbReference type="RefSeq" id="XP_022931191.1"/>
    </source>
</evidence>
<organism evidence="2 3">
    <name type="scientific">Cucurbita moschata</name>
    <name type="common">Winter crookneck squash</name>
    <name type="synonym">Cucurbita pepo var. moschata</name>
    <dbReference type="NCBI Taxonomy" id="3662"/>
    <lineage>
        <taxon>Eukaryota</taxon>
        <taxon>Viridiplantae</taxon>
        <taxon>Streptophyta</taxon>
        <taxon>Embryophyta</taxon>
        <taxon>Tracheophyta</taxon>
        <taxon>Spermatophyta</taxon>
        <taxon>Magnoliopsida</taxon>
        <taxon>eudicotyledons</taxon>
        <taxon>Gunneridae</taxon>
        <taxon>Pentapetalae</taxon>
        <taxon>rosids</taxon>
        <taxon>fabids</taxon>
        <taxon>Cucurbitales</taxon>
        <taxon>Cucurbitaceae</taxon>
        <taxon>Cucurbiteae</taxon>
        <taxon>Cucurbita</taxon>
    </lineage>
</organism>
<dbReference type="PANTHER" id="PTHR33592">
    <property type="entry name" value="TRANSMEMBRANE PROTEIN"/>
    <property type="match status" value="1"/>
</dbReference>
<gene>
    <name evidence="3" type="primary">LOC111437447</name>
</gene>